<dbReference type="WBParaSite" id="TCLT_0000068101-mRNA-1">
    <property type="protein sequence ID" value="TCLT_0000068101-mRNA-1"/>
    <property type="gene ID" value="TCLT_0000068101"/>
</dbReference>
<keyword evidence="1" id="KW-1133">Transmembrane helix</keyword>
<dbReference type="AlphaFoldDB" id="A0A0N5CKS1"/>
<reference evidence="2 3" key="2">
    <citation type="submission" date="2018-11" db="EMBL/GenBank/DDBJ databases">
        <authorList>
            <consortium name="Pathogen Informatics"/>
        </authorList>
    </citation>
    <scope>NUCLEOTIDE SEQUENCE [LARGE SCALE GENOMIC DNA]</scope>
</reference>
<keyword evidence="3" id="KW-1185">Reference proteome</keyword>
<evidence type="ECO:0000313" key="3">
    <source>
        <dbReference type="Proteomes" id="UP000276776"/>
    </source>
</evidence>
<sequence length="131" mass="14825">MMNKGLVQSVLQQRVSSVKVGSIILVNIKRQQFGHTLNFDSDNALQFSVILTYPVCVVLIILMIISNILVPYQSVLKFLLVSRVQTVKSISGSSQHFLVYKYFMQIAMDSREISRNLQYCAHILKSKDGLS</sequence>
<name>A0A0N5CKS1_THECL</name>
<evidence type="ECO:0000313" key="2">
    <source>
        <dbReference type="EMBL" id="VDM95744.1"/>
    </source>
</evidence>
<feature type="transmembrane region" description="Helical" evidence="1">
    <location>
        <begin position="47"/>
        <end position="70"/>
    </location>
</feature>
<dbReference type="EMBL" id="UYYF01000056">
    <property type="protein sequence ID" value="VDM95744.1"/>
    <property type="molecule type" value="Genomic_DNA"/>
</dbReference>
<proteinExistence type="predicted"/>
<evidence type="ECO:0000313" key="4">
    <source>
        <dbReference type="WBParaSite" id="TCLT_0000068101-mRNA-1"/>
    </source>
</evidence>
<keyword evidence="1" id="KW-0812">Transmembrane</keyword>
<accession>A0A0N5CKS1</accession>
<reference evidence="4" key="1">
    <citation type="submission" date="2017-02" db="UniProtKB">
        <authorList>
            <consortium name="WormBaseParasite"/>
        </authorList>
    </citation>
    <scope>IDENTIFICATION</scope>
</reference>
<evidence type="ECO:0000256" key="1">
    <source>
        <dbReference type="SAM" id="Phobius"/>
    </source>
</evidence>
<organism evidence="4">
    <name type="scientific">Thelazia callipaeda</name>
    <name type="common">Oriental eyeworm</name>
    <name type="synonym">Parasitic nematode</name>
    <dbReference type="NCBI Taxonomy" id="103827"/>
    <lineage>
        <taxon>Eukaryota</taxon>
        <taxon>Metazoa</taxon>
        <taxon>Ecdysozoa</taxon>
        <taxon>Nematoda</taxon>
        <taxon>Chromadorea</taxon>
        <taxon>Rhabditida</taxon>
        <taxon>Spirurina</taxon>
        <taxon>Spiruromorpha</taxon>
        <taxon>Thelazioidea</taxon>
        <taxon>Thelaziidae</taxon>
        <taxon>Thelazia</taxon>
    </lineage>
</organism>
<gene>
    <name evidence="2" type="ORF">TCLT_LOCUS682</name>
</gene>
<dbReference type="Proteomes" id="UP000276776">
    <property type="component" value="Unassembled WGS sequence"/>
</dbReference>
<protein>
    <submittedName>
        <fullName evidence="4">Transmembrane protein</fullName>
    </submittedName>
</protein>
<keyword evidence="1" id="KW-0472">Membrane</keyword>